<evidence type="ECO:0000313" key="5">
    <source>
        <dbReference type="EMBL" id="CAE0431352.1"/>
    </source>
</evidence>
<dbReference type="PANTHER" id="PTHR44360:SF1">
    <property type="entry name" value="DNAJ HOMOLOG SUBFAMILY B MEMBER 9"/>
    <property type="match status" value="1"/>
</dbReference>
<dbReference type="GO" id="GO:0051787">
    <property type="term" value="F:misfolded protein binding"/>
    <property type="evidence" value="ECO:0007669"/>
    <property type="project" value="TreeGrafter"/>
</dbReference>
<dbReference type="CDD" id="cd06257">
    <property type="entry name" value="DnaJ"/>
    <property type="match status" value="1"/>
</dbReference>
<evidence type="ECO:0000259" key="4">
    <source>
        <dbReference type="PROSITE" id="PS50076"/>
    </source>
</evidence>
<dbReference type="PROSITE" id="PS00636">
    <property type="entry name" value="DNAJ_1"/>
    <property type="match status" value="1"/>
</dbReference>
<dbReference type="EMBL" id="HBIN01002540">
    <property type="protein sequence ID" value="CAE0431352.1"/>
    <property type="molecule type" value="Transcribed_RNA"/>
</dbReference>
<feature type="signal peptide" evidence="3">
    <location>
        <begin position="1"/>
        <end position="23"/>
    </location>
</feature>
<reference evidence="5" key="1">
    <citation type="submission" date="2021-01" db="EMBL/GenBank/DDBJ databases">
        <authorList>
            <person name="Corre E."/>
            <person name="Pelletier E."/>
            <person name="Niang G."/>
            <person name="Scheremetjew M."/>
            <person name="Finn R."/>
            <person name="Kale V."/>
            <person name="Holt S."/>
            <person name="Cochrane G."/>
            <person name="Meng A."/>
            <person name="Brown T."/>
            <person name="Cohen L."/>
        </authorList>
    </citation>
    <scope>NUCLEOTIDE SEQUENCE</scope>
    <source>
        <strain evidence="5">GSBS06</strain>
    </source>
</reference>
<evidence type="ECO:0000256" key="2">
    <source>
        <dbReference type="SAM" id="MobiDB-lite"/>
    </source>
</evidence>
<feature type="region of interest" description="Disordered" evidence="2">
    <location>
        <begin position="198"/>
        <end position="230"/>
    </location>
</feature>
<evidence type="ECO:0000256" key="3">
    <source>
        <dbReference type="SAM" id="SignalP"/>
    </source>
</evidence>
<sequence length="421" mass="49122">MNFAVVLLFSLTLLHNICLPCTAIRFQYSSGRGRHSRTNFDFSGHGGHQYYYRSSYGGRQHNTNGQVDASQDHYKILEVDRSASDRDIKKAYRKKAVKHHPDRSDDPRAAEKFIKINQAYEVLSDRSKRREYDQLSGQGGHAYYHRPQWRQEWQNHQSRQRNHRGEPGFWEILLSQVPLLLILFYLLSALIPAPDHNGEQEEIENNNNSHRRQFSNQALRKEKKRNQEESKYPHLTNLDFDIPGKFTVLLMVSGPVLVTKVEKEKYRRIYDHLLKLKRGYQSERCLSFRKLVLREESDNIGLVDLSYKVWLRCLENHQKLYDEIPQFKVSLDDADSNNEEETVDGIRLDAVCIAWLSRKKLSVIGANLSVDNWIELLLEKDMLNRKVSLLLDGTIVGELKEVDNGCWPQLVVKSDSEYHNG</sequence>
<dbReference type="Gene3D" id="1.10.287.110">
    <property type="entry name" value="DnaJ domain"/>
    <property type="match status" value="1"/>
</dbReference>
<keyword evidence="3" id="KW-0732">Signal</keyword>
<dbReference type="AlphaFoldDB" id="A0A7S3PAH5"/>
<organism evidence="5">
    <name type="scientific">Aplanochytrium stocchinoi</name>
    <dbReference type="NCBI Taxonomy" id="215587"/>
    <lineage>
        <taxon>Eukaryota</taxon>
        <taxon>Sar</taxon>
        <taxon>Stramenopiles</taxon>
        <taxon>Bigyra</taxon>
        <taxon>Labyrinthulomycetes</taxon>
        <taxon>Thraustochytrida</taxon>
        <taxon>Thraustochytriidae</taxon>
        <taxon>Aplanochytrium</taxon>
    </lineage>
</organism>
<dbReference type="InterPro" id="IPR001623">
    <property type="entry name" value="DnaJ_domain"/>
</dbReference>
<dbReference type="PROSITE" id="PS50076">
    <property type="entry name" value="DNAJ_2"/>
    <property type="match status" value="1"/>
</dbReference>
<dbReference type="InterPro" id="IPR036869">
    <property type="entry name" value="J_dom_sf"/>
</dbReference>
<accession>A0A7S3PAH5</accession>
<protein>
    <recommendedName>
        <fullName evidence="4">J domain-containing protein</fullName>
    </recommendedName>
</protein>
<feature type="domain" description="J" evidence="4">
    <location>
        <begin position="72"/>
        <end position="136"/>
    </location>
</feature>
<proteinExistence type="predicted"/>
<evidence type="ECO:0000256" key="1">
    <source>
        <dbReference type="ARBA" id="ARBA00023186"/>
    </source>
</evidence>
<dbReference type="InterPro" id="IPR018253">
    <property type="entry name" value="DnaJ_domain_CS"/>
</dbReference>
<dbReference type="PANTHER" id="PTHR44360">
    <property type="entry name" value="DNAJ HOMOLOG SUBFAMILY B MEMBER 9"/>
    <property type="match status" value="1"/>
</dbReference>
<dbReference type="GO" id="GO:0005783">
    <property type="term" value="C:endoplasmic reticulum"/>
    <property type="evidence" value="ECO:0007669"/>
    <property type="project" value="TreeGrafter"/>
</dbReference>
<dbReference type="GO" id="GO:0036503">
    <property type="term" value="P:ERAD pathway"/>
    <property type="evidence" value="ECO:0007669"/>
    <property type="project" value="TreeGrafter"/>
</dbReference>
<dbReference type="SUPFAM" id="SSF46565">
    <property type="entry name" value="Chaperone J-domain"/>
    <property type="match status" value="1"/>
</dbReference>
<dbReference type="InterPro" id="IPR051948">
    <property type="entry name" value="Hsp70_co-chaperone_J-domain"/>
</dbReference>
<dbReference type="GO" id="GO:0051087">
    <property type="term" value="F:protein-folding chaperone binding"/>
    <property type="evidence" value="ECO:0007669"/>
    <property type="project" value="TreeGrafter"/>
</dbReference>
<feature type="chain" id="PRO_5031153282" description="J domain-containing protein" evidence="3">
    <location>
        <begin position="24"/>
        <end position="421"/>
    </location>
</feature>
<dbReference type="Pfam" id="PF00226">
    <property type="entry name" value="DnaJ"/>
    <property type="match status" value="1"/>
</dbReference>
<keyword evidence="1" id="KW-0143">Chaperone</keyword>
<gene>
    <name evidence="5" type="ORF">ASTO00021_LOCUS1689</name>
</gene>
<name>A0A7S3PAH5_9STRA</name>
<dbReference type="PRINTS" id="PR00625">
    <property type="entry name" value="JDOMAIN"/>
</dbReference>
<dbReference type="SMART" id="SM00271">
    <property type="entry name" value="DnaJ"/>
    <property type="match status" value="1"/>
</dbReference>